<keyword evidence="2" id="KW-1185">Reference proteome</keyword>
<dbReference type="SUPFAM" id="SSF52540">
    <property type="entry name" value="P-loop containing nucleoside triphosphate hydrolases"/>
    <property type="match status" value="1"/>
</dbReference>
<accession>A0ABQ6HB27</accession>
<organism evidence="1 2">
    <name type="scientific">Thalassotalea loyana</name>
    <dbReference type="NCBI Taxonomy" id="280483"/>
    <lineage>
        <taxon>Bacteria</taxon>
        <taxon>Pseudomonadati</taxon>
        <taxon>Pseudomonadota</taxon>
        <taxon>Gammaproteobacteria</taxon>
        <taxon>Alteromonadales</taxon>
        <taxon>Colwelliaceae</taxon>
        <taxon>Thalassotalea</taxon>
    </lineage>
</organism>
<dbReference type="Proteomes" id="UP001157134">
    <property type="component" value="Unassembled WGS sequence"/>
</dbReference>
<comment type="caution">
    <text evidence="1">The sequence shown here is derived from an EMBL/GenBank/DDBJ whole genome shotgun (WGS) entry which is preliminary data.</text>
</comment>
<dbReference type="RefSeq" id="WP_284296343.1">
    <property type="nucleotide sequence ID" value="NZ_BSSV01000001.1"/>
</dbReference>
<proteinExistence type="predicted"/>
<sequence>MKFEVMNKASIEKNLLKLKGKADELLHRSFDQQVNVAVTGLSRSGKTAFITSLVNQLISENHQSELAFFSPIAQQRFIAAKRVPQQHNLVPRFTYDEGIDSLSHTPPSWPEPTKTISELRLAVRYQPNNSLLKLATDVVTMYIDFTDYPGEWLLDLPMLNQTYEEWSEQTMSLLTKEPRLSAASGFIDEVNALDPFAPMDEQKLAELATQYTDLLHTFRNELGLSVIQPGRFILPGDLAGAPILQFFPFTRFDAIDKNDYQNADNETVIGTLRARFTEYKANVVKKFYKKYFVNFDRQIVLCDSLTALNHGKASFDDLQLAISMILESFDYGKSSLLKRLFSPKIDKLLFAATKADHVTPDQHGNLVKLLNKMVYKKRHELHYQSVDVKTLALASVRTTAVGKSKYQNKDINVLKGKRADDDKVITVFPGSVPSEIPNQEHWQNNQYNFIEFAPYTPLQEHQALPHIRMDQALEFLLGDKMR</sequence>
<gene>
    <name evidence="1" type="primary">ycjX</name>
    <name evidence="1" type="ORF">tloyanaT_09810</name>
</gene>
<dbReference type="PANTHER" id="PTHR38605:SF1">
    <property type="entry name" value="ATPASE"/>
    <property type="match status" value="1"/>
</dbReference>
<name>A0ABQ6HB27_9GAMM</name>
<dbReference type="Pfam" id="PF04317">
    <property type="entry name" value="DUF463"/>
    <property type="match status" value="1"/>
</dbReference>
<dbReference type="PANTHER" id="PTHR38605">
    <property type="entry name" value="ATPASE-RELATED"/>
    <property type="match status" value="1"/>
</dbReference>
<evidence type="ECO:0000313" key="2">
    <source>
        <dbReference type="Proteomes" id="UP001157134"/>
    </source>
</evidence>
<dbReference type="EMBL" id="BSSV01000001">
    <property type="protein sequence ID" value="GLX84729.1"/>
    <property type="molecule type" value="Genomic_DNA"/>
</dbReference>
<reference evidence="1 2" key="1">
    <citation type="submission" date="2023-03" db="EMBL/GenBank/DDBJ databases">
        <title>Thalassotalea loyana LMG 22536T draft genome sequence.</title>
        <authorList>
            <person name="Sawabe T."/>
        </authorList>
    </citation>
    <scope>NUCLEOTIDE SEQUENCE [LARGE SCALE GENOMIC DNA]</scope>
    <source>
        <strain evidence="1 2">LMG 22536</strain>
    </source>
</reference>
<evidence type="ECO:0008006" key="3">
    <source>
        <dbReference type="Google" id="ProtNLM"/>
    </source>
</evidence>
<dbReference type="PIRSF" id="PIRSF019381">
    <property type="entry name" value="YcjX"/>
    <property type="match status" value="1"/>
</dbReference>
<dbReference type="InterPro" id="IPR007413">
    <property type="entry name" value="YcjX-like"/>
</dbReference>
<evidence type="ECO:0000313" key="1">
    <source>
        <dbReference type="EMBL" id="GLX84729.1"/>
    </source>
</evidence>
<dbReference type="InterPro" id="IPR027417">
    <property type="entry name" value="P-loop_NTPase"/>
</dbReference>
<protein>
    <recommendedName>
        <fullName evidence="3">YcjX family protein</fullName>
    </recommendedName>
</protein>